<gene>
    <name evidence="2" type="ORF">IC610_19760</name>
</gene>
<dbReference type="Proteomes" id="UP000637299">
    <property type="component" value="Unassembled WGS sequence"/>
</dbReference>
<dbReference type="RefSeq" id="WP_191738594.1">
    <property type="nucleotide sequence ID" value="NZ_JACYFS010000014.1"/>
</dbReference>
<name>A0ABR8ZH60_9FLAO</name>
<keyword evidence="1" id="KW-0732">Signal</keyword>
<comment type="caution">
    <text evidence="2">The sequence shown here is derived from an EMBL/GenBank/DDBJ whole genome shotgun (WGS) entry which is preliminary data.</text>
</comment>
<protein>
    <recommendedName>
        <fullName evidence="4">DUF2282 domain-containing protein</fullName>
    </recommendedName>
</protein>
<evidence type="ECO:0000313" key="2">
    <source>
        <dbReference type="EMBL" id="MBD8084646.1"/>
    </source>
</evidence>
<organism evidence="2 3">
    <name type="scientific">Chryseobacterium caseinilyticum</name>
    <dbReference type="NCBI Taxonomy" id="2771428"/>
    <lineage>
        <taxon>Bacteria</taxon>
        <taxon>Pseudomonadati</taxon>
        <taxon>Bacteroidota</taxon>
        <taxon>Flavobacteriia</taxon>
        <taxon>Flavobacteriales</taxon>
        <taxon>Weeksellaceae</taxon>
        <taxon>Chryseobacterium group</taxon>
        <taxon>Chryseobacterium</taxon>
    </lineage>
</organism>
<evidence type="ECO:0008006" key="4">
    <source>
        <dbReference type="Google" id="ProtNLM"/>
    </source>
</evidence>
<evidence type="ECO:0000313" key="3">
    <source>
        <dbReference type="Proteomes" id="UP000637299"/>
    </source>
</evidence>
<accession>A0ABR8ZH60</accession>
<keyword evidence="3" id="KW-1185">Reference proteome</keyword>
<sequence length="91" mass="9697">MKKFIFPVVLVLIGTGSAYATKAVKENKKAIEAGYRLVNHGGGQFECVDAEKECTTVANANVCTWTGPGSAQLRAVGSETMCGDLLYEIPQ</sequence>
<reference evidence="2 3" key="1">
    <citation type="submission" date="2020-09" db="EMBL/GenBank/DDBJ databases">
        <title>Genome seq and assembly of Chryseobacterium sp.</title>
        <authorList>
            <person name="Chhetri G."/>
        </authorList>
    </citation>
    <scope>NUCLEOTIDE SEQUENCE [LARGE SCALE GENOMIC DNA]</scope>
    <source>
        <strain evidence="2 3">GCR10</strain>
    </source>
</reference>
<proteinExistence type="predicted"/>
<feature type="chain" id="PRO_5046424003" description="DUF2282 domain-containing protein" evidence="1">
    <location>
        <begin position="21"/>
        <end position="91"/>
    </location>
</feature>
<dbReference type="EMBL" id="JACYFS010000014">
    <property type="protein sequence ID" value="MBD8084646.1"/>
    <property type="molecule type" value="Genomic_DNA"/>
</dbReference>
<evidence type="ECO:0000256" key="1">
    <source>
        <dbReference type="SAM" id="SignalP"/>
    </source>
</evidence>
<feature type="signal peptide" evidence="1">
    <location>
        <begin position="1"/>
        <end position="20"/>
    </location>
</feature>